<evidence type="ECO:0000313" key="3">
    <source>
        <dbReference type="EMBL" id="MBK7274976.1"/>
    </source>
</evidence>
<evidence type="ECO:0008006" key="5">
    <source>
        <dbReference type="Google" id="ProtNLM"/>
    </source>
</evidence>
<feature type="transmembrane region" description="Helical" evidence="1">
    <location>
        <begin position="41"/>
        <end position="61"/>
    </location>
</feature>
<evidence type="ECO:0000256" key="1">
    <source>
        <dbReference type="SAM" id="Phobius"/>
    </source>
</evidence>
<dbReference type="EMBL" id="JADJIB010000020">
    <property type="protein sequence ID" value="MBK7274961.1"/>
    <property type="molecule type" value="Genomic_DNA"/>
</dbReference>
<evidence type="ECO:0000313" key="4">
    <source>
        <dbReference type="Proteomes" id="UP000726105"/>
    </source>
</evidence>
<protein>
    <recommendedName>
        <fullName evidence="5">Holin</fullName>
    </recommendedName>
</protein>
<proteinExistence type="predicted"/>
<organism evidence="2 4">
    <name type="scientific">Candidatus Phosphoribacter hodrii</name>
    <dbReference type="NCBI Taxonomy" id="2953743"/>
    <lineage>
        <taxon>Bacteria</taxon>
        <taxon>Bacillati</taxon>
        <taxon>Actinomycetota</taxon>
        <taxon>Actinomycetes</taxon>
        <taxon>Micrococcales</taxon>
        <taxon>Dermatophilaceae</taxon>
        <taxon>Candidatus Phosphoribacter</taxon>
    </lineage>
</organism>
<dbReference type="AlphaFoldDB" id="A0A935M6Z9"/>
<dbReference type="Proteomes" id="UP000726105">
    <property type="component" value="Unassembled WGS sequence"/>
</dbReference>
<evidence type="ECO:0000313" key="2">
    <source>
        <dbReference type="EMBL" id="MBK7274961.1"/>
    </source>
</evidence>
<comment type="caution">
    <text evidence="2">The sequence shown here is derived from an EMBL/GenBank/DDBJ whole genome shotgun (WGS) entry which is preliminary data.</text>
</comment>
<sequence length="74" mass="7826">MNPLAERPDIRRRVYIAFWGLGLTLGAAQTGYAAAQAGQPVWLNVALSVYAFLGAGIGYTAQANTPGYTGEHEA</sequence>
<keyword evidence="1" id="KW-0472">Membrane</keyword>
<reference evidence="2 4" key="1">
    <citation type="submission" date="2020-10" db="EMBL/GenBank/DDBJ databases">
        <title>Connecting structure to function with the recovery of over 1000 high-quality activated sludge metagenome-assembled genomes encoding full-length rRNA genes using long-read sequencing.</title>
        <authorList>
            <person name="Singleton C.M."/>
            <person name="Petriglieri F."/>
            <person name="Kristensen J.M."/>
            <person name="Kirkegaard R.H."/>
            <person name="Michaelsen T.Y."/>
            <person name="Andersen M.H."/>
            <person name="Karst S.M."/>
            <person name="Dueholm M.S."/>
            <person name="Nielsen P.H."/>
            <person name="Albertsen M."/>
        </authorList>
    </citation>
    <scope>NUCLEOTIDE SEQUENCE [LARGE SCALE GENOMIC DNA]</scope>
    <source>
        <strain evidence="2">Ega_18-Q3-R5-49_MAXAC.001</strain>
    </source>
</reference>
<keyword evidence="1" id="KW-0812">Transmembrane</keyword>
<gene>
    <name evidence="2" type="ORF">IPI13_18090</name>
    <name evidence="3" type="ORF">IPI13_18165</name>
</gene>
<keyword evidence="1" id="KW-1133">Transmembrane helix</keyword>
<dbReference type="EMBL" id="JADJIB010000021">
    <property type="protein sequence ID" value="MBK7274976.1"/>
    <property type="molecule type" value="Genomic_DNA"/>
</dbReference>
<name>A0A935M6Z9_9MICO</name>
<feature type="transmembrane region" description="Helical" evidence="1">
    <location>
        <begin position="14"/>
        <end position="35"/>
    </location>
</feature>
<accession>A0A935M6Z9</accession>